<keyword evidence="1" id="KW-0732">Signal</keyword>
<dbReference type="Pfam" id="PF08238">
    <property type="entry name" value="Sel1"/>
    <property type="match status" value="2"/>
</dbReference>
<dbReference type="InterPro" id="IPR011990">
    <property type="entry name" value="TPR-like_helical_dom_sf"/>
</dbReference>
<dbReference type="SMART" id="SM00671">
    <property type="entry name" value="SEL1"/>
    <property type="match status" value="2"/>
</dbReference>
<feature type="signal peptide" evidence="1">
    <location>
        <begin position="1"/>
        <end position="21"/>
    </location>
</feature>
<dbReference type="PANTHER" id="PTHR11102">
    <property type="entry name" value="SEL-1-LIKE PROTEIN"/>
    <property type="match status" value="1"/>
</dbReference>
<dbReference type="InterPro" id="IPR050767">
    <property type="entry name" value="Sel1_AlgK"/>
</dbReference>
<evidence type="ECO:0000313" key="3">
    <source>
        <dbReference type="Proteomes" id="UP000238385"/>
    </source>
</evidence>
<gene>
    <name evidence="2" type="ORF">C7H08_08170</name>
</gene>
<reference evidence="2 3" key="1">
    <citation type="submission" date="2018-03" db="EMBL/GenBank/DDBJ databases">
        <title>Marinobacter brunus sp. nov., a marine bacterium of Gamma-proteobacteria isolated from the surface seawater of the South China Sea.</title>
        <authorList>
            <person name="Cheng H."/>
            <person name="Wu Y.-H."/>
            <person name="Xamxidin M."/>
            <person name="Xu X.-W."/>
        </authorList>
    </citation>
    <scope>NUCLEOTIDE SEQUENCE [LARGE SCALE GENOMIC DNA]</scope>
    <source>
        <strain evidence="2 3">JCM 30472</strain>
    </source>
</reference>
<name>A0A2T1KF02_9GAMM</name>
<dbReference type="SUPFAM" id="SSF81901">
    <property type="entry name" value="HCP-like"/>
    <property type="match status" value="1"/>
</dbReference>
<proteinExistence type="predicted"/>
<keyword evidence="3" id="KW-1185">Reference proteome</keyword>
<organism evidence="2 3">
    <name type="scientific">Marinobacter halophilus</name>
    <dbReference type="NCBI Taxonomy" id="1323740"/>
    <lineage>
        <taxon>Bacteria</taxon>
        <taxon>Pseudomonadati</taxon>
        <taxon>Pseudomonadota</taxon>
        <taxon>Gammaproteobacteria</taxon>
        <taxon>Pseudomonadales</taxon>
        <taxon>Marinobacteraceae</taxon>
        <taxon>Marinobacter</taxon>
    </lineage>
</organism>
<evidence type="ECO:0000256" key="1">
    <source>
        <dbReference type="SAM" id="SignalP"/>
    </source>
</evidence>
<dbReference type="RefSeq" id="WP_106671240.1">
    <property type="nucleotide sequence ID" value="NZ_BMFE01000001.1"/>
</dbReference>
<dbReference type="Gene3D" id="1.25.40.10">
    <property type="entry name" value="Tetratricopeptide repeat domain"/>
    <property type="match status" value="1"/>
</dbReference>
<dbReference type="OrthoDB" id="5365194at2"/>
<dbReference type="PANTHER" id="PTHR11102:SF160">
    <property type="entry name" value="ERAD-ASSOCIATED E3 UBIQUITIN-PROTEIN LIGASE COMPONENT HRD3"/>
    <property type="match status" value="1"/>
</dbReference>
<sequence>MRSLTLIFIIPLFASMASVKASDLSYEAYIDSDKRIKCLYGYAAEKTGNHAVAIRIFEDCIRRWNDVYSMIGLAQIYETGIGVQRDQAYATSLMKRGAELDDAADYSSLARYHYGKALYQGTGTDMNQAEGLHWLRRAAASGSADAQRFLHQIETDPSTGKPEAQP</sequence>
<comment type="caution">
    <text evidence="2">The sequence shown here is derived from an EMBL/GenBank/DDBJ whole genome shotgun (WGS) entry which is preliminary data.</text>
</comment>
<protein>
    <submittedName>
        <fullName evidence="2">Sel1 repeat family protein</fullName>
    </submittedName>
</protein>
<dbReference type="AlphaFoldDB" id="A0A2T1KF02"/>
<accession>A0A2T1KF02</accession>
<dbReference type="InterPro" id="IPR006597">
    <property type="entry name" value="Sel1-like"/>
</dbReference>
<evidence type="ECO:0000313" key="2">
    <source>
        <dbReference type="EMBL" id="PSF08640.1"/>
    </source>
</evidence>
<dbReference type="Proteomes" id="UP000238385">
    <property type="component" value="Unassembled WGS sequence"/>
</dbReference>
<dbReference type="EMBL" id="PXNN01000011">
    <property type="protein sequence ID" value="PSF08640.1"/>
    <property type="molecule type" value="Genomic_DNA"/>
</dbReference>
<feature type="chain" id="PRO_5015504848" evidence="1">
    <location>
        <begin position="22"/>
        <end position="166"/>
    </location>
</feature>